<evidence type="ECO:0000313" key="2">
    <source>
        <dbReference type="EMBL" id="TNN42656.1"/>
    </source>
</evidence>
<feature type="region of interest" description="Disordered" evidence="1">
    <location>
        <begin position="1"/>
        <end position="21"/>
    </location>
</feature>
<comment type="caution">
    <text evidence="2">The sequence shown here is derived from an EMBL/GenBank/DDBJ whole genome shotgun (WGS) entry which is preliminary data.</text>
</comment>
<sequence>MGKVAEEGRQVLTGDGKSNHQGDKLLKVNVAVAVAVQILHDFVHSSGVLLRLQGREENTRVVSSGYRVRTDYETTDTQSLLTRRKVDSSFSIKSLSCRRVSAERSLPTLVA</sequence>
<keyword evidence="3" id="KW-1185">Reference proteome</keyword>
<evidence type="ECO:0000313" key="3">
    <source>
        <dbReference type="Proteomes" id="UP000314294"/>
    </source>
</evidence>
<protein>
    <submittedName>
        <fullName evidence="2">Uncharacterized protein</fullName>
    </submittedName>
</protein>
<dbReference type="Proteomes" id="UP000314294">
    <property type="component" value="Unassembled WGS sequence"/>
</dbReference>
<evidence type="ECO:0000256" key="1">
    <source>
        <dbReference type="SAM" id="MobiDB-lite"/>
    </source>
</evidence>
<organism evidence="2 3">
    <name type="scientific">Liparis tanakae</name>
    <name type="common">Tanaka's snailfish</name>
    <dbReference type="NCBI Taxonomy" id="230148"/>
    <lineage>
        <taxon>Eukaryota</taxon>
        <taxon>Metazoa</taxon>
        <taxon>Chordata</taxon>
        <taxon>Craniata</taxon>
        <taxon>Vertebrata</taxon>
        <taxon>Euteleostomi</taxon>
        <taxon>Actinopterygii</taxon>
        <taxon>Neopterygii</taxon>
        <taxon>Teleostei</taxon>
        <taxon>Neoteleostei</taxon>
        <taxon>Acanthomorphata</taxon>
        <taxon>Eupercaria</taxon>
        <taxon>Perciformes</taxon>
        <taxon>Cottioidei</taxon>
        <taxon>Cottales</taxon>
        <taxon>Liparidae</taxon>
        <taxon>Liparis</taxon>
    </lineage>
</organism>
<dbReference type="EMBL" id="SRLO01001021">
    <property type="protein sequence ID" value="TNN42656.1"/>
    <property type="molecule type" value="Genomic_DNA"/>
</dbReference>
<reference evidence="2 3" key="1">
    <citation type="submission" date="2019-03" db="EMBL/GenBank/DDBJ databases">
        <title>First draft genome of Liparis tanakae, snailfish: a comprehensive survey of snailfish specific genes.</title>
        <authorList>
            <person name="Kim W."/>
            <person name="Song I."/>
            <person name="Jeong J.-H."/>
            <person name="Kim D."/>
            <person name="Kim S."/>
            <person name="Ryu S."/>
            <person name="Song J.Y."/>
            <person name="Lee S.K."/>
        </authorList>
    </citation>
    <scope>NUCLEOTIDE SEQUENCE [LARGE SCALE GENOMIC DNA]</scope>
    <source>
        <tissue evidence="2">Muscle</tissue>
    </source>
</reference>
<accession>A0A4Z2FN37</accession>
<proteinExistence type="predicted"/>
<name>A0A4Z2FN37_9TELE</name>
<dbReference type="AlphaFoldDB" id="A0A4Z2FN37"/>
<gene>
    <name evidence="2" type="ORF">EYF80_047153</name>
</gene>